<proteinExistence type="predicted"/>
<dbReference type="Proteomes" id="UP000509704">
    <property type="component" value="Chromosome 1"/>
</dbReference>
<keyword evidence="3" id="KW-1185">Reference proteome</keyword>
<dbReference type="KEGG" id="zmk:HG535_0A02010"/>
<dbReference type="EMBL" id="CP058604">
    <property type="protein sequence ID" value="QLG70263.1"/>
    <property type="molecule type" value="Genomic_DNA"/>
</dbReference>
<dbReference type="PROSITE" id="PS50819">
    <property type="entry name" value="INTEIN_ENDONUCLEASE"/>
    <property type="match status" value="1"/>
</dbReference>
<protein>
    <recommendedName>
        <fullName evidence="1">DOD-type homing endonuclease domain-containing protein</fullName>
    </recommendedName>
</protein>
<evidence type="ECO:0000313" key="2">
    <source>
        <dbReference type="EMBL" id="QLG70263.1"/>
    </source>
</evidence>
<dbReference type="InterPro" id="IPR007869">
    <property type="entry name" value="Homing_endonuc_PI-Sce"/>
</dbReference>
<evidence type="ECO:0000259" key="1">
    <source>
        <dbReference type="PROSITE" id="PS50819"/>
    </source>
</evidence>
<accession>A0A7H9AVR4</accession>
<evidence type="ECO:0000313" key="3">
    <source>
        <dbReference type="Proteomes" id="UP000509704"/>
    </source>
</evidence>
<organism evidence="2 3">
    <name type="scientific">Zygotorulaspora mrakii</name>
    <name type="common">Zygosaccharomyces mrakii</name>
    <dbReference type="NCBI Taxonomy" id="42260"/>
    <lineage>
        <taxon>Eukaryota</taxon>
        <taxon>Fungi</taxon>
        <taxon>Dikarya</taxon>
        <taxon>Ascomycota</taxon>
        <taxon>Saccharomycotina</taxon>
        <taxon>Saccharomycetes</taxon>
        <taxon>Saccharomycetales</taxon>
        <taxon>Saccharomycetaceae</taxon>
        <taxon>Zygotorulaspora</taxon>
    </lineage>
</organism>
<reference evidence="2 3" key="1">
    <citation type="submission" date="2020-07" db="EMBL/GenBank/DDBJ databases">
        <title>The yeast mating-type switching endonuclease HO is a domesticated member of an unorthodox homing genetic element family.</title>
        <authorList>
            <person name="Coughlan A.Y."/>
            <person name="Lombardi L."/>
            <person name="Braun-Galleani S."/>
            <person name="Martos A.R."/>
            <person name="Galeote V."/>
            <person name="Bigey F."/>
            <person name="Dequin S."/>
            <person name="Byrne K.P."/>
            <person name="Wolfe K.H."/>
        </authorList>
    </citation>
    <scope>NUCLEOTIDE SEQUENCE [LARGE SCALE GENOMIC DNA]</scope>
    <source>
        <strain evidence="2 3">NRRL Y-6702</strain>
    </source>
</reference>
<gene>
    <name evidence="2" type="ORF">HG535_0A02010</name>
</gene>
<dbReference type="InterPro" id="IPR027434">
    <property type="entry name" value="Homing_endonucl"/>
</dbReference>
<sequence length="234" mass="26417">MRPWLAEYVQRDITDKELIAMAWMIGFWLGDGHRSGAVFSLNSTDADLNQFLKEQAELWGMTYRYVKQIEPVGNLCANAYLHTYTNGIRNLNKANPLVDTLKGLKFYAAGVIKRPKNFPDFVQTEEIIVREALLAGLLDADGSTSIYRSQISMRIATVYPPLRDGAMLAARSLGLNVSVSHAAAKSFETYNAQEVWNLFITPGSNIERFFGIIDRCGLERRRDMPVYPKKKTDA</sequence>
<dbReference type="SUPFAM" id="SSF55608">
    <property type="entry name" value="Homing endonucleases"/>
    <property type="match status" value="2"/>
</dbReference>
<feature type="domain" description="DOD-type homing endonuclease" evidence="1">
    <location>
        <begin position="24"/>
        <end position="175"/>
    </location>
</feature>
<dbReference type="RefSeq" id="XP_037141991.1">
    <property type="nucleotide sequence ID" value="XM_037286096.1"/>
</dbReference>
<dbReference type="GO" id="GO:0016539">
    <property type="term" value="P:intein-mediated protein splicing"/>
    <property type="evidence" value="ECO:0007669"/>
    <property type="project" value="InterPro"/>
</dbReference>
<dbReference type="Pfam" id="PF05204">
    <property type="entry name" value="Hom_end"/>
    <property type="match status" value="1"/>
</dbReference>
<dbReference type="GO" id="GO:0003677">
    <property type="term" value="F:DNA binding"/>
    <property type="evidence" value="ECO:0007669"/>
    <property type="project" value="InterPro"/>
</dbReference>
<dbReference type="PRINTS" id="PR00379">
    <property type="entry name" value="INTEIN"/>
</dbReference>
<dbReference type="Gene3D" id="3.10.28.10">
    <property type="entry name" value="Homing endonucleases"/>
    <property type="match status" value="2"/>
</dbReference>
<dbReference type="GO" id="GO:0004519">
    <property type="term" value="F:endonuclease activity"/>
    <property type="evidence" value="ECO:0007669"/>
    <property type="project" value="InterPro"/>
</dbReference>
<name>A0A7H9AVR4_ZYGMR</name>
<dbReference type="GeneID" id="59233899"/>
<dbReference type="InterPro" id="IPR004042">
    <property type="entry name" value="Intein_endonuc_central"/>
</dbReference>
<dbReference type="InterPro" id="IPR006142">
    <property type="entry name" value="INTEIN"/>
</dbReference>
<dbReference type="AlphaFoldDB" id="A0A7H9AVR4"/>